<reference evidence="1" key="1">
    <citation type="journal article" name="DNA Res.">
        <title>The physiological potential of anammox bacteria as revealed by their core genome structure.</title>
        <authorList>
            <person name="Okubo T."/>
            <person name="Toyoda A."/>
            <person name="Fukuhara K."/>
            <person name="Uchiyama I."/>
            <person name="Harigaya Y."/>
            <person name="Kuroiwa M."/>
            <person name="Suzuki T."/>
            <person name="Murakami Y."/>
            <person name="Suwa Y."/>
            <person name="Takami H."/>
        </authorList>
    </citation>
    <scope>NUCLEOTIDE SEQUENCE</scope>
    <source>
        <strain evidence="1">317325-3</strain>
    </source>
</reference>
<proteinExistence type="predicted"/>
<sequence>MMTGLIPLNRAASHPAIGIAYDALRKRVWRGALPAPLAHALEKRGGRWYFDRQKLDQLQPGEVWL</sequence>
<protein>
    <submittedName>
        <fullName evidence="1">Uncharacterized protein</fullName>
    </submittedName>
</protein>
<evidence type="ECO:0000313" key="1">
    <source>
        <dbReference type="EMBL" id="BBO21329.1"/>
    </source>
</evidence>
<dbReference type="KEGG" id="ddz:DSYM_20280"/>
<gene>
    <name evidence="1" type="ORF">DSYM_20280</name>
</gene>
<accession>A0A809R138</accession>
<name>A0A809R138_9PROT</name>
<organism evidence="1 2">
    <name type="scientific">Candidatus Desulfobacillus denitrificans</name>
    <dbReference type="NCBI Taxonomy" id="2608985"/>
    <lineage>
        <taxon>Bacteria</taxon>
        <taxon>Pseudomonadati</taxon>
        <taxon>Pseudomonadota</taxon>
        <taxon>Betaproteobacteria</taxon>
        <taxon>Candidatus Desulfobacillus</taxon>
    </lineage>
</organism>
<evidence type="ECO:0000313" key="2">
    <source>
        <dbReference type="Proteomes" id="UP000662914"/>
    </source>
</evidence>
<dbReference type="Proteomes" id="UP000662914">
    <property type="component" value="Chromosome"/>
</dbReference>
<dbReference type="EMBL" id="AP021857">
    <property type="protein sequence ID" value="BBO21329.1"/>
    <property type="molecule type" value="Genomic_DNA"/>
</dbReference>
<dbReference type="AlphaFoldDB" id="A0A809R138"/>